<evidence type="ECO:0000256" key="4">
    <source>
        <dbReference type="ARBA" id="ARBA00022695"/>
    </source>
</evidence>
<evidence type="ECO:0000256" key="6">
    <source>
        <dbReference type="ARBA" id="ARBA00022741"/>
    </source>
</evidence>
<dbReference type="GO" id="GO:0004810">
    <property type="term" value="F:CCA tRNA nucleotidyltransferase activity"/>
    <property type="evidence" value="ECO:0007669"/>
    <property type="project" value="UniProtKB-EC"/>
</dbReference>
<dbReference type="Pfam" id="PF01743">
    <property type="entry name" value="PolyA_pol"/>
    <property type="match status" value="1"/>
</dbReference>
<keyword evidence="7" id="KW-0692">RNA repair</keyword>
<dbReference type="GO" id="GO:0005524">
    <property type="term" value="F:ATP binding"/>
    <property type="evidence" value="ECO:0007669"/>
    <property type="project" value="UniProtKB-KW"/>
</dbReference>
<accession>A0A126HGM0</accession>
<dbReference type="CDD" id="cd05398">
    <property type="entry name" value="NT_ClassII-CCAase"/>
    <property type="match status" value="1"/>
</dbReference>
<dbReference type="SUPFAM" id="SSF81301">
    <property type="entry name" value="Nucleotidyltransferase"/>
    <property type="match status" value="1"/>
</dbReference>
<organism evidence="13 14">
    <name type="scientific">Vibrio phage phi-Grn1</name>
    <dbReference type="NCBI Taxonomy" id="1747713"/>
    <lineage>
        <taxon>Viruses</taxon>
        <taxon>Duplodnaviria</taxon>
        <taxon>Heunggongvirae</taxon>
        <taxon>Uroviricota</taxon>
        <taxon>Caudoviricetes</taxon>
        <taxon>Pantevenvirales</taxon>
        <taxon>Straboviridae</taxon>
        <taxon>Schizotequatrovirus</taxon>
        <taxon>Schizotequatrovirus valkk3</taxon>
    </lineage>
</organism>
<dbReference type="Gene3D" id="3.30.460.10">
    <property type="entry name" value="Beta Polymerase, domain 2"/>
    <property type="match status" value="1"/>
</dbReference>
<gene>
    <name evidence="13" type="ORF">phiGrn1_0099</name>
</gene>
<evidence type="ECO:0000256" key="3">
    <source>
        <dbReference type="ARBA" id="ARBA00022694"/>
    </source>
</evidence>
<dbReference type="GO" id="GO:0046872">
    <property type="term" value="F:metal ion binding"/>
    <property type="evidence" value="ECO:0007669"/>
    <property type="project" value="UniProtKB-KW"/>
</dbReference>
<dbReference type="Pfam" id="PF12627">
    <property type="entry name" value="PolyA_pol_RNAbd"/>
    <property type="match status" value="1"/>
</dbReference>
<feature type="domain" description="tRNA nucleotidyltransferase/poly(A) polymerase RNA and SrmB- binding" evidence="12">
    <location>
        <begin position="171"/>
        <end position="217"/>
    </location>
</feature>
<keyword evidence="10" id="KW-0694">RNA-binding</keyword>
<dbReference type="InterPro" id="IPR032828">
    <property type="entry name" value="PolyA_RNA-bd"/>
</dbReference>
<keyword evidence="9" id="KW-0460">Magnesium</keyword>
<keyword evidence="8" id="KW-0067">ATP-binding</keyword>
<proteinExistence type="predicted"/>
<protein>
    <submittedName>
        <fullName evidence="13">tRNA nucleotidyltransferase</fullName>
        <ecNumber evidence="13">2.7.7.72</ecNumber>
    </submittedName>
</protein>
<dbReference type="PANTHER" id="PTHR47545">
    <property type="entry name" value="MULTIFUNCTIONAL CCA PROTEIN"/>
    <property type="match status" value="1"/>
</dbReference>
<keyword evidence="3" id="KW-0819">tRNA processing</keyword>
<keyword evidence="2 13" id="KW-0808">Transferase</keyword>
<dbReference type="PANTHER" id="PTHR47545:SF1">
    <property type="entry name" value="MULTIFUNCTIONAL CCA PROTEIN"/>
    <property type="match status" value="1"/>
</dbReference>
<name>A0A126HGM0_9CAUD</name>
<dbReference type="InterPro" id="IPR043519">
    <property type="entry name" value="NT_sf"/>
</dbReference>
<evidence type="ECO:0000313" key="14">
    <source>
        <dbReference type="Proteomes" id="UP000230575"/>
    </source>
</evidence>
<comment type="cofactor">
    <cofactor evidence="1">
        <name>Mg(2+)</name>
        <dbReference type="ChEBI" id="CHEBI:18420"/>
    </cofactor>
</comment>
<evidence type="ECO:0000256" key="1">
    <source>
        <dbReference type="ARBA" id="ARBA00001946"/>
    </source>
</evidence>
<reference evidence="13 14" key="1">
    <citation type="journal article" date="2016" name="Front. Microbiol.">
        <title>Comparative Functional Genomic Analysis of Two Vibrio Phages Reveals Complex Metabolic Interactions with the Host Cell.</title>
        <authorList>
            <person name="Skliros D."/>
            <person name="Kalatzis P.G."/>
            <person name="Katharios P."/>
            <person name="Flemetakis E."/>
        </authorList>
    </citation>
    <scope>NUCLEOTIDE SEQUENCE [LARGE SCALE GENOMIC DNA]</scope>
</reference>
<dbReference type="EC" id="2.7.7.72" evidence="13"/>
<dbReference type="GO" id="GO:0003723">
    <property type="term" value="F:RNA binding"/>
    <property type="evidence" value="ECO:0007669"/>
    <property type="project" value="UniProtKB-KW"/>
</dbReference>
<evidence type="ECO:0000256" key="10">
    <source>
        <dbReference type="ARBA" id="ARBA00022884"/>
    </source>
</evidence>
<evidence type="ECO:0000256" key="2">
    <source>
        <dbReference type="ARBA" id="ARBA00022679"/>
    </source>
</evidence>
<dbReference type="InterPro" id="IPR050124">
    <property type="entry name" value="tRNA_CCA-adding_enzyme"/>
</dbReference>
<dbReference type="GO" id="GO:0008033">
    <property type="term" value="P:tRNA processing"/>
    <property type="evidence" value="ECO:0007669"/>
    <property type="project" value="UniProtKB-KW"/>
</dbReference>
<sequence length="365" mass="41678">MKAKMNLMQKYIVGGAVRDSILKHVDGWSSFPKDIDYVVTGCTHEQMMSMYGEPIGADFPVWLDRNNNEVALARVERSTGGKTTDFTFTTEGVTLEDDLSRRDLTINSMAIPDMTPNSLFMFGSTDDVIDPYGGLDDLKNKILRHTTEAFAEDPLRVLRVARFYARYYSMGFTVAEETVELCKKMINDGMLENLPKERVWLETQKALSEKDAHMYFAFLGRVGFCSVPSSRELLELKYYNRMPFKCEDVQIIAKWASFDHRNRYTRKFGATKQYDKASELLMSLNVANVFDETIVIVLRKLGAYKEGLLFEVALSQVKDVVKRQIITDLIELTRNVKVDVEPGPEYGAALEDARMSIAYDYLHCL</sequence>
<evidence type="ECO:0000256" key="9">
    <source>
        <dbReference type="ARBA" id="ARBA00022842"/>
    </source>
</evidence>
<evidence type="ECO:0000256" key="5">
    <source>
        <dbReference type="ARBA" id="ARBA00022723"/>
    </source>
</evidence>
<dbReference type="GO" id="GO:0042245">
    <property type="term" value="P:RNA repair"/>
    <property type="evidence" value="ECO:0007669"/>
    <property type="project" value="UniProtKB-KW"/>
</dbReference>
<feature type="domain" description="Poly A polymerase head" evidence="11">
    <location>
        <begin position="11"/>
        <end position="144"/>
    </location>
</feature>
<dbReference type="SUPFAM" id="SSF81891">
    <property type="entry name" value="Poly A polymerase C-terminal region-like"/>
    <property type="match status" value="1"/>
</dbReference>
<evidence type="ECO:0000256" key="8">
    <source>
        <dbReference type="ARBA" id="ARBA00022840"/>
    </source>
</evidence>
<dbReference type="Gene3D" id="1.10.3090.10">
    <property type="entry name" value="cca-adding enzyme, domain 2"/>
    <property type="match status" value="1"/>
</dbReference>
<evidence type="ECO:0000259" key="12">
    <source>
        <dbReference type="Pfam" id="PF12627"/>
    </source>
</evidence>
<evidence type="ECO:0000256" key="7">
    <source>
        <dbReference type="ARBA" id="ARBA00022800"/>
    </source>
</evidence>
<evidence type="ECO:0000259" key="11">
    <source>
        <dbReference type="Pfam" id="PF01743"/>
    </source>
</evidence>
<evidence type="ECO:0000313" key="13">
    <source>
        <dbReference type="EMBL" id="ALP47001.1"/>
    </source>
</evidence>
<keyword evidence="6" id="KW-0547">Nucleotide-binding</keyword>
<keyword evidence="5" id="KW-0479">Metal-binding</keyword>
<dbReference type="Proteomes" id="UP000230575">
    <property type="component" value="Segment"/>
</dbReference>
<dbReference type="EMBL" id="KT919972">
    <property type="protein sequence ID" value="ALP47001.1"/>
    <property type="molecule type" value="Genomic_DNA"/>
</dbReference>
<keyword evidence="4 13" id="KW-0548">Nucleotidyltransferase</keyword>
<dbReference type="InterPro" id="IPR002646">
    <property type="entry name" value="PolA_pol_head_dom"/>
</dbReference>